<accession>A0AAE1Y1C4</accession>
<reference evidence="2" key="2">
    <citation type="journal article" date="2024" name="Plant">
        <title>Genomic evolution and insights into agronomic trait innovations of Sesamum species.</title>
        <authorList>
            <person name="Miao H."/>
            <person name="Wang L."/>
            <person name="Qu L."/>
            <person name="Liu H."/>
            <person name="Sun Y."/>
            <person name="Le M."/>
            <person name="Wang Q."/>
            <person name="Wei S."/>
            <person name="Zheng Y."/>
            <person name="Lin W."/>
            <person name="Duan Y."/>
            <person name="Cao H."/>
            <person name="Xiong S."/>
            <person name="Wang X."/>
            <person name="Wei L."/>
            <person name="Li C."/>
            <person name="Ma Q."/>
            <person name="Ju M."/>
            <person name="Zhao R."/>
            <person name="Li G."/>
            <person name="Mu C."/>
            <person name="Tian Q."/>
            <person name="Mei H."/>
            <person name="Zhang T."/>
            <person name="Gao T."/>
            <person name="Zhang H."/>
        </authorList>
    </citation>
    <scope>NUCLEOTIDE SEQUENCE</scope>
    <source>
        <strain evidence="2">3651</strain>
    </source>
</reference>
<organism evidence="2 3">
    <name type="scientific">Sesamum alatum</name>
    <dbReference type="NCBI Taxonomy" id="300844"/>
    <lineage>
        <taxon>Eukaryota</taxon>
        <taxon>Viridiplantae</taxon>
        <taxon>Streptophyta</taxon>
        <taxon>Embryophyta</taxon>
        <taxon>Tracheophyta</taxon>
        <taxon>Spermatophyta</taxon>
        <taxon>Magnoliopsida</taxon>
        <taxon>eudicotyledons</taxon>
        <taxon>Gunneridae</taxon>
        <taxon>Pentapetalae</taxon>
        <taxon>asterids</taxon>
        <taxon>lamiids</taxon>
        <taxon>Lamiales</taxon>
        <taxon>Pedaliaceae</taxon>
        <taxon>Sesamum</taxon>
    </lineage>
</organism>
<gene>
    <name evidence="2" type="ORF">Salat_2134500</name>
</gene>
<protein>
    <submittedName>
        <fullName evidence="2">Uncharacterized protein</fullName>
    </submittedName>
</protein>
<name>A0AAE1Y1C4_9LAMI</name>
<keyword evidence="3" id="KW-1185">Reference proteome</keyword>
<evidence type="ECO:0000313" key="2">
    <source>
        <dbReference type="EMBL" id="KAK4421839.1"/>
    </source>
</evidence>
<feature type="compositionally biased region" description="Basic and acidic residues" evidence="1">
    <location>
        <begin position="18"/>
        <end position="30"/>
    </location>
</feature>
<dbReference type="EMBL" id="JACGWO010000008">
    <property type="protein sequence ID" value="KAK4421839.1"/>
    <property type="molecule type" value="Genomic_DNA"/>
</dbReference>
<feature type="region of interest" description="Disordered" evidence="1">
    <location>
        <begin position="93"/>
        <end position="112"/>
    </location>
</feature>
<evidence type="ECO:0000256" key="1">
    <source>
        <dbReference type="SAM" id="MobiDB-lite"/>
    </source>
</evidence>
<evidence type="ECO:0000313" key="3">
    <source>
        <dbReference type="Proteomes" id="UP001293254"/>
    </source>
</evidence>
<proteinExistence type="predicted"/>
<comment type="caution">
    <text evidence="2">The sequence shown here is derived from an EMBL/GenBank/DDBJ whole genome shotgun (WGS) entry which is preliminary data.</text>
</comment>
<dbReference type="AlphaFoldDB" id="A0AAE1Y1C4"/>
<reference evidence="2" key="1">
    <citation type="submission" date="2020-06" db="EMBL/GenBank/DDBJ databases">
        <authorList>
            <person name="Li T."/>
            <person name="Hu X."/>
            <person name="Zhang T."/>
            <person name="Song X."/>
            <person name="Zhang H."/>
            <person name="Dai N."/>
            <person name="Sheng W."/>
            <person name="Hou X."/>
            <person name="Wei L."/>
        </authorList>
    </citation>
    <scope>NUCLEOTIDE SEQUENCE</scope>
    <source>
        <strain evidence="2">3651</strain>
        <tissue evidence="2">Leaf</tissue>
    </source>
</reference>
<feature type="region of interest" description="Disordered" evidence="1">
    <location>
        <begin position="1"/>
        <end position="34"/>
    </location>
</feature>
<sequence>MEEVKRGGKKHASGVGKAEVKVTKQGRDTCRGPTVKGAVNLRRAIITVGGGINEEAEVKTRKTAKGKSTANLTRSPKIRENPKKIKRKISYEASAKRKATRDLTGPHIKTSY</sequence>
<dbReference type="Proteomes" id="UP001293254">
    <property type="component" value="Unassembled WGS sequence"/>
</dbReference>